<reference evidence="3" key="1">
    <citation type="submission" date="2016-06" db="UniProtKB">
        <authorList>
            <consortium name="WormBaseParasite"/>
        </authorList>
    </citation>
    <scope>IDENTIFICATION</scope>
</reference>
<organism evidence="3">
    <name type="scientific">Soboliphyme baturini</name>
    <dbReference type="NCBI Taxonomy" id="241478"/>
    <lineage>
        <taxon>Eukaryota</taxon>
        <taxon>Metazoa</taxon>
        <taxon>Ecdysozoa</taxon>
        <taxon>Nematoda</taxon>
        <taxon>Enoplea</taxon>
        <taxon>Dorylaimia</taxon>
        <taxon>Dioctophymatida</taxon>
        <taxon>Dioctophymatoidea</taxon>
        <taxon>Soboliphymatidae</taxon>
        <taxon>Soboliphyme</taxon>
    </lineage>
</organism>
<accession>A0A183J478</accession>
<reference evidence="1 2" key="2">
    <citation type="submission" date="2018-11" db="EMBL/GenBank/DDBJ databases">
        <authorList>
            <consortium name="Pathogen Informatics"/>
        </authorList>
    </citation>
    <scope>NUCLEOTIDE SEQUENCE [LARGE SCALE GENOMIC DNA]</scope>
</reference>
<gene>
    <name evidence="1" type="ORF">SBAD_LOCUS10676</name>
</gene>
<keyword evidence="2" id="KW-1185">Reference proteome</keyword>
<evidence type="ECO:0000313" key="2">
    <source>
        <dbReference type="Proteomes" id="UP000270296"/>
    </source>
</evidence>
<sequence>MIKESGLSRDGLDAVSQLFFLSSFLLFDRPPRLRLPYVVFAIRAAGRSVGRSVSGLHPLLPPELTDLLTARQWRSHADPDFTAPLASFLPLVNFHLLSKLSSGFSALNLGQQGVLECAFYTGRFNKARVTCAHLGKMHRDRG</sequence>
<protein>
    <submittedName>
        <fullName evidence="1 3">Uncharacterized protein</fullName>
    </submittedName>
</protein>
<dbReference type="Proteomes" id="UP000270296">
    <property type="component" value="Unassembled WGS sequence"/>
</dbReference>
<dbReference type="EMBL" id="UZAM01014401">
    <property type="protein sequence ID" value="VDP33718.1"/>
    <property type="molecule type" value="Genomic_DNA"/>
</dbReference>
<evidence type="ECO:0000313" key="1">
    <source>
        <dbReference type="EMBL" id="VDP33718.1"/>
    </source>
</evidence>
<name>A0A183J478_9BILA</name>
<dbReference type="WBParaSite" id="SBAD_0001104701-mRNA-1">
    <property type="protein sequence ID" value="SBAD_0001104701-mRNA-1"/>
    <property type="gene ID" value="SBAD_0001104701"/>
</dbReference>
<proteinExistence type="predicted"/>
<dbReference type="AlphaFoldDB" id="A0A183J478"/>
<evidence type="ECO:0000313" key="3">
    <source>
        <dbReference type="WBParaSite" id="SBAD_0001104701-mRNA-1"/>
    </source>
</evidence>